<evidence type="ECO:0000256" key="2">
    <source>
        <dbReference type="ARBA" id="ARBA00022448"/>
    </source>
</evidence>
<dbReference type="Gene3D" id="1.25.10.10">
    <property type="entry name" value="Leucine-rich Repeat Variant"/>
    <property type="match status" value="1"/>
</dbReference>
<accession>A0A5K1VSU0</accession>
<gene>
    <name evidence="4" type="ORF">CL6EHI_044650</name>
</gene>
<comment type="caution">
    <text evidence="4">The sequence shown here is derived from an EMBL/GenBank/DDBJ whole genome shotgun (WGS) entry which is preliminary data.</text>
</comment>
<dbReference type="AlphaFoldDB" id="A0A5K1VSU0"/>
<proteinExistence type="inferred from homology"/>
<dbReference type="VEuPathDB" id="AmoebaDB:EHI8A_048180"/>
<name>A0A5K1VSU0_ENTHI</name>
<evidence type="ECO:0000313" key="4">
    <source>
        <dbReference type="EMBL" id="GAT91762.1"/>
    </source>
</evidence>
<dbReference type="InterPro" id="IPR011989">
    <property type="entry name" value="ARM-like"/>
</dbReference>
<dbReference type="EMBL" id="BDEQ01000001">
    <property type="protein sequence ID" value="GAT91762.1"/>
    <property type="molecule type" value="Genomic_DNA"/>
</dbReference>
<dbReference type="VEuPathDB" id="AmoebaDB:EHI_044650"/>
<keyword evidence="2" id="KW-0813">Transport</keyword>
<protein>
    <submittedName>
        <fullName evidence="4">Importin alpha putative</fullName>
    </submittedName>
</protein>
<dbReference type="PANTHER" id="PTHR23316">
    <property type="entry name" value="IMPORTIN ALPHA"/>
    <property type="match status" value="1"/>
</dbReference>
<organism evidence="4 5">
    <name type="scientific">Entamoeba histolytica</name>
    <dbReference type="NCBI Taxonomy" id="5759"/>
    <lineage>
        <taxon>Eukaryota</taxon>
        <taxon>Amoebozoa</taxon>
        <taxon>Evosea</taxon>
        <taxon>Archamoebae</taxon>
        <taxon>Mastigamoebida</taxon>
        <taxon>Entamoebidae</taxon>
        <taxon>Entamoeba</taxon>
    </lineage>
</organism>
<evidence type="ECO:0000313" key="5">
    <source>
        <dbReference type="Proteomes" id="UP000078387"/>
    </source>
</evidence>
<dbReference type="VEuPathDB" id="AmoebaDB:EHI5A_073200"/>
<dbReference type="FunFam" id="1.25.10.10:FF:000828">
    <property type="entry name" value="Importin subunit alpha-2, putative"/>
    <property type="match status" value="1"/>
</dbReference>
<dbReference type="VEuPathDB" id="AmoebaDB:EHI7A_048390"/>
<reference evidence="4 5" key="1">
    <citation type="submission" date="2016-05" db="EMBL/GenBank/DDBJ databases">
        <title>First whole genome sequencing of Entamoeba histolytica HM1:IMSS-clone-6.</title>
        <authorList>
            <person name="Mukherjee Avik.K."/>
            <person name="Izumyama S."/>
            <person name="Nakada-Tsukui K."/>
            <person name="Nozaki T."/>
        </authorList>
    </citation>
    <scope>NUCLEOTIDE SEQUENCE [LARGE SCALE GENOMIC DNA]</scope>
    <source>
        <strain evidence="4 5">HM1:IMSS clone 6</strain>
    </source>
</reference>
<dbReference type="GO" id="GO:0015031">
    <property type="term" value="P:protein transport"/>
    <property type="evidence" value="ECO:0007669"/>
    <property type="project" value="UniProtKB-KW"/>
</dbReference>
<keyword evidence="3" id="KW-0653">Protein transport</keyword>
<sequence>MNIGRDNKSLDEQVKTRLLQISSLRTERRKKFQNEKRVIDLGENTPIKSTRPIEQLLSLLNEGIKNENQELKIQVLKELCYVTRNWKNDTVTVDKVMDVTMTLRPLLQQTNLTFPEIKYSIHIFTNISALSEGLLNPLITGGILTIMGYYLKDENSEIVSMALSFFSNLIIESKELTTIVFQMGFIEIMTRINQQPMTSVALQNSYAWCFCNICRSVSKQYNIDFIRNIIPIQLLEKESSESAIADSCWGIYTISRNLQQFNLLVESHVFELLFKLLRKKNTLIIIPILKILEAYSYEDERYFNHFIKHDIFSYIKSIIASPQTNDNVLKQCTFIASNLVVSDSFKKLLINNGIVPMLIQKYIILSDESKNNIKWMLINILVMADDQEVFFLCQMDQLFYIFADFDNRDDRLVQLYLSSLIKICCVGASLAQNGENVYVEKLIEAGTKRCVEVYINHHDPETSKMAAVVLRFFLDTESESSLDMESAY</sequence>
<dbReference type="InterPro" id="IPR016024">
    <property type="entry name" value="ARM-type_fold"/>
</dbReference>
<dbReference type="SUPFAM" id="SSF48371">
    <property type="entry name" value="ARM repeat"/>
    <property type="match status" value="1"/>
</dbReference>
<evidence type="ECO:0000256" key="3">
    <source>
        <dbReference type="ARBA" id="ARBA00022927"/>
    </source>
</evidence>
<evidence type="ECO:0000256" key="1">
    <source>
        <dbReference type="ARBA" id="ARBA00010394"/>
    </source>
</evidence>
<comment type="similarity">
    <text evidence="1">Belongs to the importin alpha family.</text>
</comment>
<dbReference type="Proteomes" id="UP000078387">
    <property type="component" value="Unassembled WGS sequence"/>
</dbReference>
<dbReference type="OMA" id="NWKNDTI"/>
<dbReference type="VEuPathDB" id="AmoebaDB:KM1_094790"/>